<protein>
    <submittedName>
        <fullName evidence="9">NAD-independent L-lactate dehydrogenase LldEFG, iron-sulfur cluster subunit</fullName>
    </submittedName>
</protein>
<dbReference type="PANTHER" id="PTHR47153">
    <property type="entry name" value="LACTATE UTILIZATION PROTEIN B"/>
    <property type="match status" value="1"/>
</dbReference>
<dbReference type="Gene3D" id="1.10.1060.10">
    <property type="entry name" value="Alpha-helical ferredoxin"/>
    <property type="match status" value="1"/>
</dbReference>
<dbReference type="GeneID" id="56566658"/>
<dbReference type="RefSeq" id="WP_078423441.1">
    <property type="nucleotide sequence ID" value="NZ_CP017018.1"/>
</dbReference>
<dbReference type="InterPro" id="IPR017896">
    <property type="entry name" value="4Fe4S_Fe-S-bd"/>
</dbReference>
<dbReference type="InterPro" id="IPR003741">
    <property type="entry name" value="LUD_dom"/>
</dbReference>
<evidence type="ECO:0000313" key="9">
    <source>
        <dbReference type="EMBL" id="AQW87824.1"/>
    </source>
</evidence>
<dbReference type="InterPro" id="IPR004452">
    <property type="entry name" value="LutB/LldF"/>
</dbReference>
<keyword evidence="2" id="KW-0004">4Fe-4S</keyword>
<dbReference type="KEGG" id="cpin:CPIN18020_1019"/>
<keyword evidence="5" id="KW-0249">Electron transport</keyword>
<dbReference type="GO" id="GO:0051539">
    <property type="term" value="F:4 iron, 4 sulfur cluster binding"/>
    <property type="evidence" value="ECO:0007669"/>
    <property type="project" value="UniProtKB-KW"/>
</dbReference>
<evidence type="ECO:0000256" key="6">
    <source>
        <dbReference type="ARBA" id="ARBA00023004"/>
    </source>
</evidence>
<evidence type="ECO:0000256" key="1">
    <source>
        <dbReference type="ARBA" id="ARBA00022448"/>
    </source>
</evidence>
<evidence type="ECO:0000256" key="2">
    <source>
        <dbReference type="ARBA" id="ARBA00022485"/>
    </source>
</evidence>
<dbReference type="SUPFAM" id="SSF100950">
    <property type="entry name" value="NagB/RpiA/CoA transferase-like"/>
    <property type="match status" value="1"/>
</dbReference>
<keyword evidence="6" id="KW-0408">Iron</keyword>
<dbReference type="GO" id="GO:0046872">
    <property type="term" value="F:metal ion binding"/>
    <property type="evidence" value="ECO:0007669"/>
    <property type="project" value="UniProtKB-KW"/>
</dbReference>
<keyword evidence="3" id="KW-0479">Metal-binding</keyword>
<dbReference type="SUPFAM" id="SSF46548">
    <property type="entry name" value="alpha-helical ferredoxin"/>
    <property type="match status" value="1"/>
</dbReference>
<evidence type="ECO:0000256" key="4">
    <source>
        <dbReference type="ARBA" id="ARBA00022737"/>
    </source>
</evidence>
<keyword evidence="10" id="KW-1185">Reference proteome</keyword>
<proteinExistence type="predicted"/>
<evidence type="ECO:0000313" key="10">
    <source>
        <dbReference type="Proteomes" id="UP000190868"/>
    </source>
</evidence>
<evidence type="ECO:0000256" key="5">
    <source>
        <dbReference type="ARBA" id="ARBA00022982"/>
    </source>
</evidence>
<dbReference type="PANTHER" id="PTHR47153:SF2">
    <property type="entry name" value="LACTATE UTILIZATION PROTEIN B"/>
    <property type="match status" value="1"/>
</dbReference>
<dbReference type="AlphaFoldDB" id="A0A1S6U7U7"/>
<evidence type="ECO:0000259" key="8">
    <source>
        <dbReference type="PROSITE" id="PS51379"/>
    </source>
</evidence>
<dbReference type="InterPro" id="IPR037171">
    <property type="entry name" value="NagB/RpiA_transferase-like"/>
</dbReference>
<dbReference type="GO" id="GO:0006089">
    <property type="term" value="P:lactate metabolic process"/>
    <property type="evidence" value="ECO:0007669"/>
    <property type="project" value="InterPro"/>
</dbReference>
<dbReference type="InterPro" id="IPR024185">
    <property type="entry name" value="FTHF_cligase-like_sf"/>
</dbReference>
<name>A0A1S6U7U7_9BACT</name>
<dbReference type="NCBIfam" id="TIGR00273">
    <property type="entry name" value="LutB/LldF family L-lactate oxidation iron-sulfur protein"/>
    <property type="match status" value="1"/>
</dbReference>
<organism evidence="9 10">
    <name type="scientific">Campylobacter pinnipediorum subsp. caledonicus</name>
    <dbReference type="NCBI Taxonomy" id="1874362"/>
    <lineage>
        <taxon>Bacteria</taxon>
        <taxon>Pseudomonadati</taxon>
        <taxon>Campylobacterota</taxon>
        <taxon>Epsilonproteobacteria</taxon>
        <taxon>Campylobacterales</taxon>
        <taxon>Campylobacteraceae</taxon>
        <taxon>Campylobacter</taxon>
    </lineage>
</organism>
<dbReference type="InterPro" id="IPR009051">
    <property type="entry name" value="Helical_ferredxn"/>
</dbReference>
<dbReference type="Gene3D" id="3.40.50.10420">
    <property type="entry name" value="NagB/RpiA/CoA transferase-like"/>
    <property type="match status" value="1"/>
</dbReference>
<evidence type="ECO:0000256" key="7">
    <source>
        <dbReference type="ARBA" id="ARBA00023014"/>
    </source>
</evidence>
<reference evidence="10" key="1">
    <citation type="submission" date="2016-09" db="EMBL/GenBank/DDBJ databases">
        <title>Comparative genomics of the Campylobacter concisus group.</title>
        <authorList>
            <person name="Miller W.G."/>
            <person name="Yee E."/>
            <person name="Chapman M.H."/>
            <person name="Huynh S."/>
            <person name="Bono J.L."/>
            <person name="On S.L.W."/>
            <person name="StLeger J."/>
            <person name="Foster G."/>
            <person name="Parker C.T."/>
        </authorList>
    </citation>
    <scope>NUCLEOTIDE SEQUENCE [LARGE SCALE GENOMIC DNA]</scope>
    <source>
        <strain evidence="10">RM18021</strain>
    </source>
</reference>
<dbReference type="PROSITE" id="PS51379">
    <property type="entry name" value="4FE4S_FER_2"/>
    <property type="match status" value="2"/>
</dbReference>
<dbReference type="EMBL" id="CP017258">
    <property type="protein sequence ID" value="AQW87824.1"/>
    <property type="molecule type" value="Genomic_DNA"/>
</dbReference>
<accession>A0A1S6U7U7</accession>
<keyword evidence="1" id="KW-0813">Transport</keyword>
<keyword evidence="4" id="KW-0677">Repeat</keyword>
<feature type="domain" description="4Fe-4S ferredoxin-type" evidence="8">
    <location>
        <begin position="299"/>
        <end position="329"/>
    </location>
</feature>
<feature type="domain" description="4Fe-4S ferredoxin-type" evidence="8">
    <location>
        <begin position="348"/>
        <end position="378"/>
    </location>
</feature>
<dbReference type="InterPro" id="IPR017900">
    <property type="entry name" value="4Fe4S_Fe_S_CS"/>
</dbReference>
<sequence length="475" mass="53386">MNNHENIVNISLNDQQLRKNLGDAMHLLQGNRARVIENKYNNWQEQRHSAKHAKNNSLYRLDERLLKFEEKAKKNGWIVHWANTGDDVCEIVYQLMLEKGADKVIKQKSMASEEVGLNHYLEKRGKKSLETDLGEVIIQLVDEKPVHIVVPAIHKNRYQVGEIFHEKIGAPLENEPEKLNAIARDYMRQHFKTGTIGICGANFAIAEEGAIWLVENEGNGRMSTTIPDVLVSICGIEKVCDTIEDASNLVGLLTPSATGQFIANYNNIISGPRREGELDGPKECHIILFDNHRTNMLAHEDYYEALRCIRCGACMNFCPVYDKISGHSYQSVYPGPIGAVISPQIFGMDINGDVVSLCSLCGRCSEVCPVEIPLADLIRKLRRDKVGDGKNPPYGADNINHSAVERMGFKGFTMVATSGFMWRTAMTSARIFNGLIQSQGKNIPVLKLWFEHKDLPPFNFNTNDVISKMEGVIYE</sequence>
<keyword evidence="7" id="KW-0411">Iron-sulfur</keyword>
<dbReference type="Pfam" id="PF11870">
    <property type="entry name" value="LutB_C"/>
    <property type="match status" value="1"/>
</dbReference>
<gene>
    <name evidence="9" type="primary">lldF</name>
    <name evidence="9" type="ORF">CPIN18021_1021</name>
</gene>
<dbReference type="Proteomes" id="UP000190868">
    <property type="component" value="Chromosome"/>
</dbReference>
<dbReference type="Pfam" id="PF02589">
    <property type="entry name" value="LUD_dom"/>
    <property type="match status" value="1"/>
</dbReference>
<dbReference type="Pfam" id="PF13183">
    <property type="entry name" value="Fer4_8"/>
    <property type="match status" value="1"/>
</dbReference>
<evidence type="ECO:0000256" key="3">
    <source>
        <dbReference type="ARBA" id="ARBA00022723"/>
    </source>
</evidence>
<dbReference type="InterPro" id="IPR024569">
    <property type="entry name" value="LutB_C"/>
</dbReference>
<dbReference type="PROSITE" id="PS00198">
    <property type="entry name" value="4FE4S_FER_1"/>
    <property type="match status" value="1"/>
</dbReference>